<dbReference type="GO" id="GO:0016020">
    <property type="term" value="C:membrane"/>
    <property type="evidence" value="ECO:0007669"/>
    <property type="project" value="GOC"/>
</dbReference>
<dbReference type="RefSeq" id="WP_259313275.1">
    <property type="nucleotide sequence ID" value="NZ_CP087164.1"/>
</dbReference>
<dbReference type="Pfam" id="PF04188">
    <property type="entry name" value="Mannosyl_trans2"/>
    <property type="match status" value="1"/>
</dbReference>
<keyword evidence="7" id="KW-0256">Endoplasmic reticulum</keyword>
<keyword evidence="8 10" id="KW-1133">Transmembrane helix</keyword>
<dbReference type="EMBL" id="CP087164">
    <property type="protein sequence ID" value="UGS39270.1"/>
    <property type="molecule type" value="Genomic_DNA"/>
</dbReference>
<comment type="subcellular location">
    <subcellularLocation>
        <location evidence="1">Endoplasmic reticulum membrane</location>
        <topology evidence="1">Multi-pass membrane protein</topology>
    </subcellularLocation>
</comment>
<reference evidence="11" key="1">
    <citation type="journal article" date="2022" name="Int. J. Syst. Evol. Microbiol.">
        <title>Pseudomonas aegrilactucae sp. nov. and Pseudomonas morbosilactucae sp. nov., pathogens causing bacterial rot of lettuce in Japan.</title>
        <authorList>
            <person name="Sawada H."/>
            <person name="Fujikawa T."/>
            <person name="Satou M."/>
        </authorList>
    </citation>
    <scope>NUCLEOTIDE SEQUENCE</scope>
    <source>
        <strain evidence="11">0166_1</strain>
    </source>
</reference>
<organism evidence="11 12">
    <name type="scientific">Capillimicrobium parvum</name>
    <dbReference type="NCBI Taxonomy" id="2884022"/>
    <lineage>
        <taxon>Bacteria</taxon>
        <taxon>Bacillati</taxon>
        <taxon>Actinomycetota</taxon>
        <taxon>Thermoleophilia</taxon>
        <taxon>Solirubrobacterales</taxon>
        <taxon>Capillimicrobiaceae</taxon>
        <taxon>Capillimicrobium</taxon>
    </lineage>
</organism>
<evidence type="ECO:0000256" key="5">
    <source>
        <dbReference type="ARBA" id="ARBA00022679"/>
    </source>
</evidence>
<keyword evidence="4" id="KW-0328">Glycosyltransferase</keyword>
<accession>A0A9E7C382</accession>
<dbReference type="InterPro" id="IPR007315">
    <property type="entry name" value="PIG-V/Gpi18"/>
</dbReference>
<keyword evidence="9 10" id="KW-0472">Membrane</keyword>
<feature type="transmembrane region" description="Helical" evidence="10">
    <location>
        <begin position="151"/>
        <end position="170"/>
    </location>
</feature>
<dbReference type="PANTHER" id="PTHR12468:SF2">
    <property type="entry name" value="GPI MANNOSYLTRANSFERASE 2"/>
    <property type="match status" value="1"/>
</dbReference>
<protein>
    <recommendedName>
        <fullName evidence="13">Glycosyltransferase RgtA/B/C/D-like domain-containing protein</fullName>
    </recommendedName>
</protein>
<dbReference type="GO" id="GO:0031501">
    <property type="term" value="C:mannosyltransferase complex"/>
    <property type="evidence" value="ECO:0007669"/>
    <property type="project" value="TreeGrafter"/>
</dbReference>
<dbReference type="Proteomes" id="UP001162834">
    <property type="component" value="Chromosome"/>
</dbReference>
<feature type="transmembrane region" description="Helical" evidence="10">
    <location>
        <begin position="227"/>
        <end position="246"/>
    </location>
</feature>
<comment type="pathway">
    <text evidence="2">Glycolipid biosynthesis; glycosylphosphatidylinositol-anchor biosynthesis.</text>
</comment>
<evidence type="ECO:0000256" key="3">
    <source>
        <dbReference type="ARBA" id="ARBA00022502"/>
    </source>
</evidence>
<keyword evidence="12" id="KW-1185">Reference proteome</keyword>
<evidence type="ECO:0000313" key="12">
    <source>
        <dbReference type="Proteomes" id="UP001162834"/>
    </source>
</evidence>
<dbReference type="GO" id="GO:0004376">
    <property type="term" value="F:GPI mannosyltransferase activity"/>
    <property type="evidence" value="ECO:0007669"/>
    <property type="project" value="InterPro"/>
</dbReference>
<evidence type="ECO:0000256" key="10">
    <source>
        <dbReference type="SAM" id="Phobius"/>
    </source>
</evidence>
<evidence type="ECO:0000256" key="7">
    <source>
        <dbReference type="ARBA" id="ARBA00022824"/>
    </source>
</evidence>
<dbReference type="GO" id="GO:0006506">
    <property type="term" value="P:GPI anchor biosynthetic process"/>
    <property type="evidence" value="ECO:0007669"/>
    <property type="project" value="UniProtKB-KW"/>
</dbReference>
<keyword evidence="3" id="KW-0337">GPI-anchor biosynthesis</keyword>
<dbReference type="KEGG" id="sbae:DSM104329_05704"/>
<dbReference type="AlphaFoldDB" id="A0A9E7C382"/>
<feature type="transmembrane region" description="Helical" evidence="10">
    <location>
        <begin position="358"/>
        <end position="378"/>
    </location>
</feature>
<keyword evidence="6 10" id="KW-0812">Transmembrane</keyword>
<name>A0A9E7C382_9ACTN</name>
<evidence type="ECO:0000313" key="11">
    <source>
        <dbReference type="EMBL" id="UGS39270.1"/>
    </source>
</evidence>
<keyword evidence="5" id="KW-0808">Transferase</keyword>
<evidence type="ECO:0000256" key="9">
    <source>
        <dbReference type="ARBA" id="ARBA00023136"/>
    </source>
</evidence>
<evidence type="ECO:0000256" key="8">
    <source>
        <dbReference type="ARBA" id="ARBA00022989"/>
    </source>
</evidence>
<evidence type="ECO:0000256" key="6">
    <source>
        <dbReference type="ARBA" id="ARBA00022692"/>
    </source>
</evidence>
<evidence type="ECO:0008006" key="13">
    <source>
        <dbReference type="Google" id="ProtNLM"/>
    </source>
</evidence>
<evidence type="ECO:0000256" key="1">
    <source>
        <dbReference type="ARBA" id="ARBA00004477"/>
    </source>
</evidence>
<evidence type="ECO:0000256" key="2">
    <source>
        <dbReference type="ARBA" id="ARBA00004687"/>
    </source>
</evidence>
<dbReference type="GO" id="GO:0000009">
    <property type="term" value="F:alpha-1,6-mannosyltransferase activity"/>
    <property type="evidence" value="ECO:0007669"/>
    <property type="project" value="InterPro"/>
</dbReference>
<proteinExistence type="predicted"/>
<sequence>MAGPTTTPPRWTRLAPGVRVRAGAAWRDAAFGEAWRATWTSRLLVWCSGMAAVWIWGLSSRTEGFDPAGITGGVLFAPAARWDAVWYLEIARNGYDQTPTAAFFPLYPLLVRGLGGSLLAAVAVSTVCFLFALAALHALTRLELGADAARWTVLALAFSPMAFFFSALYGESLFLALSAGAVLAARSDRWAWAGVLGALAASTRSTGVLVLVALVMLGWRRARPAQLAWLALVPLGLVAFPLWLGLTGHDWQAPFDAQAVWFREWGGPLGGVWDGAVAAWAGVRQLASGSSEPLYFPIAGGDPFAIARINIALFAWVPLVAVALVGAARRLPLAYAAYALASLAVPLSYPVAPQPLMSLPRFVLVAFPLWMWLGWLLARHPRARWPALAVSAGLLAACTAQFATWHFVA</sequence>
<feature type="transmembrane region" description="Helical" evidence="10">
    <location>
        <begin position="118"/>
        <end position="139"/>
    </location>
</feature>
<feature type="transmembrane region" description="Helical" evidence="10">
    <location>
        <begin position="333"/>
        <end position="352"/>
    </location>
</feature>
<gene>
    <name evidence="11" type="ORF">DSM104329_05704</name>
</gene>
<feature type="transmembrane region" description="Helical" evidence="10">
    <location>
        <begin position="190"/>
        <end position="215"/>
    </location>
</feature>
<feature type="transmembrane region" description="Helical" evidence="10">
    <location>
        <begin position="385"/>
        <end position="408"/>
    </location>
</feature>
<evidence type="ECO:0000256" key="4">
    <source>
        <dbReference type="ARBA" id="ARBA00022676"/>
    </source>
</evidence>
<dbReference type="PANTHER" id="PTHR12468">
    <property type="entry name" value="GPI MANNOSYLTRANSFERASE 2"/>
    <property type="match status" value="1"/>
</dbReference>
<feature type="transmembrane region" description="Helical" evidence="10">
    <location>
        <begin position="305"/>
        <end position="326"/>
    </location>
</feature>